<feature type="region of interest" description="Disordered" evidence="6">
    <location>
        <begin position="725"/>
        <end position="782"/>
    </location>
</feature>
<feature type="signal peptide" evidence="7">
    <location>
        <begin position="1"/>
        <end position="21"/>
    </location>
</feature>
<dbReference type="GO" id="GO:0034975">
    <property type="term" value="P:protein folding in endoplasmic reticulum"/>
    <property type="evidence" value="ECO:0007669"/>
    <property type="project" value="TreeGrafter"/>
</dbReference>
<keyword evidence="3" id="KW-1133">Transmembrane helix</keyword>
<dbReference type="PROSITE" id="PS51469">
    <property type="entry name" value="SUN"/>
    <property type="match status" value="1"/>
</dbReference>
<feature type="compositionally biased region" description="Basic and acidic residues" evidence="6">
    <location>
        <begin position="732"/>
        <end position="754"/>
    </location>
</feature>
<reference evidence="9" key="1">
    <citation type="submission" date="2020-04" db="EMBL/GenBank/DDBJ databases">
        <title>Analysis of mating type loci in Filobasidium floriforme.</title>
        <authorList>
            <person name="Nowrousian M."/>
        </authorList>
    </citation>
    <scope>NUCLEOTIDE SEQUENCE</scope>
    <source>
        <strain evidence="9">CBS 6242</strain>
    </source>
</reference>
<comment type="caution">
    <text evidence="9">The sequence shown here is derived from an EMBL/GenBank/DDBJ whole genome shotgun (WGS) entry which is preliminary data.</text>
</comment>
<dbReference type="PANTHER" id="PTHR12953">
    <property type="entry name" value="MEMBRANE PROTEIN CH1 RELATED"/>
    <property type="match status" value="1"/>
</dbReference>
<feature type="region of interest" description="Disordered" evidence="6">
    <location>
        <begin position="438"/>
        <end position="458"/>
    </location>
</feature>
<feature type="region of interest" description="Disordered" evidence="6">
    <location>
        <begin position="272"/>
        <end position="292"/>
    </location>
</feature>
<evidence type="ECO:0000256" key="4">
    <source>
        <dbReference type="ARBA" id="ARBA00023136"/>
    </source>
</evidence>
<evidence type="ECO:0000256" key="3">
    <source>
        <dbReference type="ARBA" id="ARBA00022989"/>
    </source>
</evidence>
<proteinExistence type="predicted"/>
<feature type="compositionally biased region" description="Basic and acidic residues" evidence="6">
    <location>
        <begin position="156"/>
        <end position="175"/>
    </location>
</feature>
<gene>
    <name evidence="9" type="ORF">FFLO_02520</name>
</gene>
<feature type="region of interest" description="Disordered" evidence="6">
    <location>
        <begin position="356"/>
        <end position="381"/>
    </location>
</feature>
<feature type="region of interest" description="Disordered" evidence="6">
    <location>
        <begin position="129"/>
        <end position="197"/>
    </location>
</feature>
<dbReference type="GO" id="GO:0005737">
    <property type="term" value="C:cytoplasm"/>
    <property type="evidence" value="ECO:0007669"/>
    <property type="project" value="TreeGrafter"/>
</dbReference>
<organism evidence="9 10">
    <name type="scientific">Filobasidium floriforme</name>
    <dbReference type="NCBI Taxonomy" id="5210"/>
    <lineage>
        <taxon>Eukaryota</taxon>
        <taxon>Fungi</taxon>
        <taxon>Dikarya</taxon>
        <taxon>Basidiomycota</taxon>
        <taxon>Agaricomycotina</taxon>
        <taxon>Tremellomycetes</taxon>
        <taxon>Filobasidiales</taxon>
        <taxon>Filobasidiaceae</taxon>
        <taxon>Filobasidium</taxon>
    </lineage>
</organism>
<dbReference type="Pfam" id="PF07738">
    <property type="entry name" value="Sad1_UNC"/>
    <property type="match status" value="1"/>
</dbReference>
<keyword evidence="5" id="KW-0175">Coiled coil</keyword>
<evidence type="ECO:0000313" key="10">
    <source>
        <dbReference type="Proteomes" id="UP000812966"/>
    </source>
</evidence>
<dbReference type="EMBL" id="JABELV010000040">
    <property type="protein sequence ID" value="KAG7562048.1"/>
    <property type="molecule type" value="Genomic_DNA"/>
</dbReference>
<feature type="compositionally biased region" description="Polar residues" evidence="6">
    <location>
        <begin position="530"/>
        <end position="550"/>
    </location>
</feature>
<dbReference type="Proteomes" id="UP000812966">
    <property type="component" value="Unassembled WGS sequence"/>
</dbReference>
<evidence type="ECO:0000256" key="7">
    <source>
        <dbReference type="SAM" id="SignalP"/>
    </source>
</evidence>
<feature type="compositionally biased region" description="Acidic residues" evidence="6">
    <location>
        <begin position="272"/>
        <end position="284"/>
    </location>
</feature>
<feature type="region of interest" description="Disordered" evidence="6">
    <location>
        <begin position="473"/>
        <end position="578"/>
    </location>
</feature>
<comment type="subcellular location">
    <subcellularLocation>
        <location evidence="1">Endomembrane system</location>
    </subcellularLocation>
</comment>
<sequence length="915" mass="100474">MHIYRLAAFIGVLALPGRVNADASSPDTTPIDHFRHIRQACLINTDCTLLGLGEARTLVSPSKAAEKGEGENTPEELFVGEVIDQPSIIVQKYVPGESDSAEILSFEAWKEKQFREAVASGLVHEIQEEEPVPSRQVEHDDQATAHPAQPQSEGGQAKEETRKEQPKQKVEDVKSKPNPPNGKQVTNPPHRYNYASPDCSARVISSSSTSQHASSVLHKSKDRYMLTPCNSKEHWVVIELCDEIRIEAVEIGMFEFFSGVVKEVVLSVDALEDDEAEGSDEDGDETPRKGSEWEQVAAFEARNVRGSQMFNLPSPTSFHRFIRLDFPSYYGKEYYCPISSVKAYGMNQMEAFKWESKRNKQREDEWARRQAEEDRKRRLPLPSVSETMSVVQVTPRAHVPSNTMIVEGATATGSSDMPEEAEEVRHSAAQPIMVAESPTMTGGTSEQGPSATPTSASAARITSLMPRHTETSIVDNASHNSGSGDTTRAHGANSDETLSAHASRDEKNHSAIGIEPVAKQVNDTKVAHDATTSAEGSERTALSTDSPHGQPTSAAASSSTRPATSHSPSSAPRQSNVKADSSESIYAFIIRRLNALEGNATLAMMYVEEQSRVNRGLLGQLEKSWSHWRIDQAQQQRLAAEKTRIATEETLDHMLSKLDQRDLLLTETIAKLQTQLNSMTEEIAWEKRRGIIQLVLLITVIALSALSRSATVDVHAVRPLMNARNSTSAELARAKEDSQPKDAEIDPPSREEAKSPLARTRSLGHSKGSPRRPGTPINGIKKNRPALTLNAKTYTDRLEPPRTAIPMRSRHFLPTNVTPHLNGKRLARSSHLHTIDADRVRRKMQMESTDINSTPSKSFSGSTTPFIATPRPTMSGSLSTENAIVDSIDSEFSEYELASASEAEAELDVQGGLTI</sequence>
<feature type="domain" description="SUN" evidence="8">
    <location>
        <begin position="162"/>
        <end position="348"/>
    </location>
</feature>
<evidence type="ECO:0000256" key="1">
    <source>
        <dbReference type="ARBA" id="ARBA00004308"/>
    </source>
</evidence>
<evidence type="ECO:0000256" key="6">
    <source>
        <dbReference type="SAM" id="MobiDB-lite"/>
    </source>
</evidence>
<evidence type="ECO:0000256" key="2">
    <source>
        <dbReference type="ARBA" id="ARBA00022692"/>
    </source>
</evidence>
<evidence type="ECO:0000256" key="5">
    <source>
        <dbReference type="SAM" id="Coils"/>
    </source>
</evidence>
<dbReference type="GO" id="GO:0012505">
    <property type="term" value="C:endomembrane system"/>
    <property type="evidence" value="ECO:0007669"/>
    <property type="project" value="UniProtKB-SubCell"/>
</dbReference>
<feature type="compositionally biased region" description="Low complexity" evidence="6">
    <location>
        <begin position="551"/>
        <end position="572"/>
    </location>
</feature>
<feature type="compositionally biased region" description="Basic and acidic residues" evidence="6">
    <location>
        <begin position="356"/>
        <end position="376"/>
    </location>
</feature>
<feature type="chain" id="PRO_5035450041" description="SUN domain-containing protein" evidence="7">
    <location>
        <begin position="22"/>
        <end position="915"/>
    </location>
</feature>
<dbReference type="InterPro" id="IPR045120">
    <property type="entry name" value="Suco/Slp1-like"/>
</dbReference>
<dbReference type="AlphaFoldDB" id="A0A8K0JNZ8"/>
<protein>
    <recommendedName>
        <fullName evidence="8">SUN domain-containing protein</fullName>
    </recommendedName>
</protein>
<evidence type="ECO:0000259" key="8">
    <source>
        <dbReference type="PROSITE" id="PS51469"/>
    </source>
</evidence>
<feature type="coiled-coil region" evidence="5">
    <location>
        <begin position="630"/>
        <end position="689"/>
    </location>
</feature>
<keyword evidence="10" id="KW-1185">Reference proteome</keyword>
<evidence type="ECO:0000313" key="9">
    <source>
        <dbReference type="EMBL" id="KAG7562048.1"/>
    </source>
</evidence>
<keyword evidence="7" id="KW-0732">Signal</keyword>
<feature type="compositionally biased region" description="Low complexity" evidence="6">
    <location>
        <begin position="449"/>
        <end position="458"/>
    </location>
</feature>
<feature type="compositionally biased region" description="Polar residues" evidence="6">
    <location>
        <begin position="473"/>
        <end position="486"/>
    </location>
</feature>
<dbReference type="Gene3D" id="2.60.120.260">
    <property type="entry name" value="Galactose-binding domain-like"/>
    <property type="match status" value="1"/>
</dbReference>
<name>A0A8K0JNZ8_9TREE</name>
<accession>A0A8K0JNZ8</accession>
<dbReference type="InterPro" id="IPR012919">
    <property type="entry name" value="SUN_dom"/>
</dbReference>
<dbReference type="PANTHER" id="PTHR12953:SF0">
    <property type="entry name" value="SUN DOMAIN-CONTAINING OSSIFICATION FACTOR"/>
    <property type="match status" value="1"/>
</dbReference>
<keyword evidence="4" id="KW-0472">Membrane</keyword>
<keyword evidence="2" id="KW-0812">Transmembrane</keyword>
<feature type="compositionally biased region" description="Polar residues" evidence="6">
    <location>
        <begin position="438"/>
        <end position="448"/>
    </location>
</feature>
<dbReference type="GO" id="GO:0016020">
    <property type="term" value="C:membrane"/>
    <property type="evidence" value="ECO:0007669"/>
    <property type="project" value="InterPro"/>
</dbReference>